<dbReference type="Gene3D" id="3.10.20.30">
    <property type="match status" value="1"/>
</dbReference>
<keyword evidence="1" id="KW-0547">Nucleotide-binding</keyword>
<dbReference type="STRING" id="1120980.GCA_000745955_00512"/>
<dbReference type="Pfam" id="PF02597">
    <property type="entry name" value="ThiS"/>
    <property type="match status" value="1"/>
</dbReference>
<evidence type="ECO:0000256" key="2">
    <source>
        <dbReference type="ARBA" id="ARBA00024200"/>
    </source>
</evidence>
<proteinExistence type="inferred from homology"/>
<dbReference type="SUPFAM" id="SSF54285">
    <property type="entry name" value="MoaD/ThiS"/>
    <property type="match status" value="1"/>
</dbReference>
<evidence type="ECO:0000256" key="3">
    <source>
        <dbReference type="ARBA" id="ARBA00024247"/>
    </source>
</evidence>
<dbReference type="GO" id="GO:0000166">
    <property type="term" value="F:nucleotide binding"/>
    <property type="evidence" value="ECO:0007669"/>
    <property type="project" value="UniProtKB-KW"/>
</dbReference>
<dbReference type="PANTHER" id="PTHR33359">
    <property type="entry name" value="MOLYBDOPTERIN SYNTHASE SULFUR CARRIER SUBUNIT"/>
    <property type="match status" value="1"/>
</dbReference>
<dbReference type="CDD" id="cd00754">
    <property type="entry name" value="Ubl_MoaD"/>
    <property type="match status" value="1"/>
</dbReference>
<comment type="similarity">
    <text evidence="2">Belongs to the MoaD family.</text>
</comment>
<dbReference type="InterPro" id="IPR003749">
    <property type="entry name" value="ThiS/MoaD-like"/>
</dbReference>
<evidence type="ECO:0000256" key="1">
    <source>
        <dbReference type="ARBA" id="ARBA00022741"/>
    </source>
</evidence>
<evidence type="ECO:0000313" key="5">
    <source>
        <dbReference type="Proteomes" id="UP000254209"/>
    </source>
</evidence>
<dbReference type="GO" id="GO:1990133">
    <property type="term" value="C:molybdopterin adenylyltransferase complex"/>
    <property type="evidence" value="ECO:0007669"/>
    <property type="project" value="TreeGrafter"/>
</dbReference>
<name>A0A376BT57_9NEIS</name>
<reference evidence="4 5" key="1">
    <citation type="submission" date="2018-06" db="EMBL/GenBank/DDBJ databases">
        <authorList>
            <consortium name="Pathogen Informatics"/>
            <person name="Doyle S."/>
        </authorList>
    </citation>
    <scope>NUCLEOTIDE SEQUENCE [LARGE SCALE GENOMIC DNA]</scope>
    <source>
        <strain evidence="4 5">NCTC10283</strain>
    </source>
</reference>
<dbReference type="GO" id="GO:0006777">
    <property type="term" value="P:Mo-molybdopterin cofactor biosynthetic process"/>
    <property type="evidence" value="ECO:0007669"/>
    <property type="project" value="InterPro"/>
</dbReference>
<gene>
    <name evidence="4" type="primary">moaD</name>
    <name evidence="4" type="ORF">NCTC10283_01517</name>
</gene>
<dbReference type="EMBL" id="UFSO01000003">
    <property type="protein sequence ID" value="SSY79965.1"/>
    <property type="molecule type" value="Genomic_DNA"/>
</dbReference>
<dbReference type="AlphaFoldDB" id="A0A376BT57"/>
<protein>
    <recommendedName>
        <fullName evidence="3">Molybdopterin synthase sulfur carrier subunit</fullName>
    </recommendedName>
</protein>
<dbReference type="InterPro" id="IPR012675">
    <property type="entry name" value="Beta-grasp_dom_sf"/>
</dbReference>
<organism evidence="4 5">
    <name type="scientific">Alysiella crassa</name>
    <dbReference type="NCBI Taxonomy" id="153491"/>
    <lineage>
        <taxon>Bacteria</taxon>
        <taxon>Pseudomonadati</taxon>
        <taxon>Pseudomonadota</taxon>
        <taxon>Betaproteobacteria</taxon>
        <taxon>Neisseriales</taxon>
        <taxon>Neisseriaceae</taxon>
        <taxon>Alysiella</taxon>
    </lineage>
</organism>
<sequence>MKENMFKKINVLYFAILREQAQKEQEIHETHAQTPAELYAELQAAYAFDLPKERLRAAVNHAFCAWDTPLNDNDTVAFIPPVSGG</sequence>
<evidence type="ECO:0000313" key="4">
    <source>
        <dbReference type="EMBL" id="SSY79965.1"/>
    </source>
</evidence>
<accession>A0A376BT57</accession>
<dbReference type="PANTHER" id="PTHR33359:SF1">
    <property type="entry name" value="MOLYBDOPTERIN SYNTHASE SULFUR CARRIER SUBUNIT"/>
    <property type="match status" value="1"/>
</dbReference>
<dbReference type="OrthoDB" id="9801945at2"/>
<dbReference type="InterPro" id="IPR044672">
    <property type="entry name" value="MOCS2A"/>
</dbReference>
<dbReference type="InterPro" id="IPR016155">
    <property type="entry name" value="Mopterin_synth/thiamin_S_b"/>
</dbReference>
<keyword evidence="5" id="KW-1185">Reference proteome</keyword>
<dbReference type="Proteomes" id="UP000254209">
    <property type="component" value="Unassembled WGS sequence"/>
</dbReference>